<proteinExistence type="predicted"/>
<gene>
    <name evidence="2" type="ORF">H9848_00965</name>
</gene>
<reference evidence="2" key="2">
    <citation type="submission" date="2021-04" db="EMBL/GenBank/DDBJ databases">
        <authorList>
            <person name="Gilroy R."/>
        </authorList>
    </citation>
    <scope>NUCLEOTIDE SEQUENCE</scope>
    <source>
        <strain evidence="2">ChiHecec2B26-12326</strain>
    </source>
</reference>
<dbReference type="Pfam" id="PF12771">
    <property type="entry name" value="SusD-like_2"/>
    <property type="match status" value="1"/>
</dbReference>
<dbReference type="Proteomes" id="UP000823847">
    <property type="component" value="Unassembled WGS sequence"/>
</dbReference>
<reference evidence="2" key="1">
    <citation type="journal article" date="2021" name="PeerJ">
        <title>Extensive microbial diversity within the chicken gut microbiome revealed by metagenomics and culture.</title>
        <authorList>
            <person name="Gilroy R."/>
            <person name="Ravi A."/>
            <person name="Getino M."/>
            <person name="Pursley I."/>
            <person name="Horton D.L."/>
            <person name="Alikhan N.F."/>
            <person name="Baker D."/>
            <person name="Gharbi K."/>
            <person name="Hall N."/>
            <person name="Watson M."/>
            <person name="Adriaenssens E.M."/>
            <person name="Foster-Nyarko E."/>
            <person name="Jarju S."/>
            <person name="Secka A."/>
            <person name="Antonio M."/>
            <person name="Oren A."/>
            <person name="Chaudhuri R.R."/>
            <person name="La Ragione R."/>
            <person name="Hildebrand F."/>
            <person name="Pallen M.J."/>
        </authorList>
    </citation>
    <scope>NUCLEOTIDE SEQUENCE</scope>
    <source>
        <strain evidence="2">ChiHecec2B26-12326</strain>
    </source>
</reference>
<keyword evidence="2" id="KW-0449">Lipoprotein</keyword>
<feature type="chain" id="PRO_5039329209" evidence="1">
    <location>
        <begin position="26"/>
        <end position="539"/>
    </location>
</feature>
<dbReference type="AlphaFoldDB" id="A0A9D1XPP9"/>
<dbReference type="InterPro" id="IPR041662">
    <property type="entry name" value="SusD-like_2"/>
</dbReference>
<dbReference type="Gene3D" id="1.25.40.390">
    <property type="match status" value="1"/>
</dbReference>
<keyword evidence="1" id="KW-0732">Signal</keyword>
<name>A0A9D1XPP9_9BACT</name>
<evidence type="ECO:0000313" key="3">
    <source>
        <dbReference type="Proteomes" id="UP000823847"/>
    </source>
</evidence>
<accession>A0A9D1XPP9</accession>
<dbReference type="InterPro" id="IPR011990">
    <property type="entry name" value="TPR-like_helical_dom_sf"/>
</dbReference>
<dbReference type="SUPFAM" id="SSF48452">
    <property type="entry name" value="TPR-like"/>
    <property type="match status" value="1"/>
</dbReference>
<evidence type="ECO:0000313" key="2">
    <source>
        <dbReference type="EMBL" id="HIX85170.1"/>
    </source>
</evidence>
<evidence type="ECO:0000256" key="1">
    <source>
        <dbReference type="SAM" id="SignalP"/>
    </source>
</evidence>
<dbReference type="EMBL" id="DXEN01000007">
    <property type="protein sequence ID" value="HIX85170.1"/>
    <property type="molecule type" value="Genomic_DNA"/>
</dbReference>
<feature type="signal peptide" evidence="1">
    <location>
        <begin position="1"/>
        <end position="25"/>
    </location>
</feature>
<organism evidence="2 3">
    <name type="scientific">Candidatus Parabacteroides intestinigallinarum</name>
    <dbReference type="NCBI Taxonomy" id="2838722"/>
    <lineage>
        <taxon>Bacteria</taxon>
        <taxon>Pseudomonadati</taxon>
        <taxon>Bacteroidota</taxon>
        <taxon>Bacteroidia</taxon>
        <taxon>Bacteroidales</taxon>
        <taxon>Tannerellaceae</taxon>
        <taxon>Parabacteroides</taxon>
    </lineage>
</organism>
<sequence length="539" mass="60619">MKKYLVYMMCAAAAVIGGTSCSDFGDTNTDPENLNDGNIDYAYLFTNAQHQALGSDWDVWRNGCIYGTTMLQQTSSFNWSQGTFYVWDGGYNSAYWDAIYSGDRAAARDIALAMRNWEGDSRYSTDYQMARIVKAYVYLRLTDLYGDIPYSQAIQPEEYPYPAYDTQQSIYMDLLKELNEAQAALDGAQASYIGGADVYFNGDLTKWRKFANSLILRMAMRMSKVDEASARQWVKTAVDNGIIMSNEDNAMLQHPNGSVADDSSEPYGKIFSDTDAGAFFLAEYFVNLLKSTNDPRLALIATVCSTDPRTKYSAEGYDYGNNDPAIQMGMPSGYDNEDGPFDISQDPNYPGDDKYRTTYSTVNRNTYSDPTAPTFIVTYAENCFLLAEAAYRGWLDGTSASGTAQSYYEEGVRAAMKQFSQFPNATSLYNTYLTDAAIDQYLAENPFDQSRALEQINTQYYINTFCDAYETFANWRRSGYPVLTPVNKDYPNNATNGTIPRRFTYPTTESTVNTTNYQEAVARLNNGDSMTSRVWWDAE</sequence>
<dbReference type="PROSITE" id="PS51257">
    <property type="entry name" value="PROKAR_LIPOPROTEIN"/>
    <property type="match status" value="1"/>
</dbReference>
<comment type="caution">
    <text evidence="2">The sequence shown here is derived from an EMBL/GenBank/DDBJ whole genome shotgun (WGS) entry which is preliminary data.</text>
</comment>
<protein>
    <submittedName>
        <fullName evidence="2">SusD/RagB family nutrient-binding outer membrane lipoprotein</fullName>
    </submittedName>
</protein>